<dbReference type="InterPro" id="IPR001130">
    <property type="entry name" value="TatD-like"/>
</dbReference>
<organism evidence="1 2">
    <name type="scientific">Eremothecium gossypii (strain ATCC 10895 / CBS 109.51 / FGSC 9923 / NRRL Y-1056)</name>
    <name type="common">Yeast</name>
    <name type="synonym">Ashbya gossypii</name>
    <dbReference type="NCBI Taxonomy" id="284811"/>
    <lineage>
        <taxon>Eukaryota</taxon>
        <taxon>Fungi</taxon>
        <taxon>Dikarya</taxon>
        <taxon>Ascomycota</taxon>
        <taxon>Saccharomycotina</taxon>
        <taxon>Saccharomycetes</taxon>
        <taxon>Saccharomycetales</taxon>
        <taxon>Saccharomycetaceae</taxon>
        <taxon>Eremothecium</taxon>
    </lineage>
</organism>
<dbReference type="Pfam" id="PF01026">
    <property type="entry name" value="TatD_DNase"/>
    <property type="match status" value="1"/>
</dbReference>
<name>Q756I4_EREGS</name>
<dbReference type="Proteomes" id="UP000000591">
    <property type="component" value="Chromosome V"/>
</dbReference>
<evidence type="ECO:0000313" key="2">
    <source>
        <dbReference type="Proteomes" id="UP000000591"/>
    </source>
</evidence>
<dbReference type="InParanoid" id="Q756I4"/>
<dbReference type="SUPFAM" id="SSF51556">
    <property type="entry name" value="Metallo-dependent hydrolases"/>
    <property type="match status" value="1"/>
</dbReference>
<evidence type="ECO:0000313" key="1">
    <source>
        <dbReference type="EMBL" id="AAS52958.2"/>
    </source>
</evidence>
<proteinExistence type="predicted"/>
<dbReference type="EMBL" id="AE016818">
    <property type="protein sequence ID" value="AAS52958.2"/>
    <property type="molecule type" value="Genomic_DNA"/>
</dbReference>
<dbReference type="GeneID" id="4621345"/>
<dbReference type="GO" id="GO:0016788">
    <property type="term" value="F:hydrolase activity, acting on ester bonds"/>
    <property type="evidence" value="ECO:0007669"/>
    <property type="project" value="InterPro"/>
</dbReference>
<dbReference type="InterPro" id="IPR053044">
    <property type="entry name" value="Metallo-hydrolase/TatD-type"/>
</dbReference>
<dbReference type="Gene3D" id="3.20.20.140">
    <property type="entry name" value="Metal-dependent hydrolases"/>
    <property type="match status" value="1"/>
</dbReference>
<dbReference type="KEGG" id="ago:AGOS_AER277W"/>
<dbReference type="PANTHER" id="PTHR47345">
    <property type="entry name" value="CUT9-INTERACTING PROTEIN SCN1"/>
    <property type="match status" value="1"/>
</dbReference>
<dbReference type="InterPro" id="IPR032466">
    <property type="entry name" value="Metal_Hydrolase"/>
</dbReference>
<dbReference type="eggNOG" id="KOG3020">
    <property type="taxonomic scope" value="Eukaryota"/>
</dbReference>
<keyword evidence="2" id="KW-1185">Reference proteome</keyword>
<accession>Q756I4</accession>
<protein>
    <submittedName>
        <fullName evidence="1">AER277Wp</fullName>
    </submittedName>
</protein>
<dbReference type="PANTHER" id="PTHR47345:SF1">
    <property type="entry name" value="CUT9-INTERACTING PROTEIN SCN1"/>
    <property type="match status" value="1"/>
</dbReference>
<reference evidence="2" key="2">
    <citation type="journal article" date="2013" name="G3 (Bethesda)">
        <title>Genomes of Ashbya fungi isolated from insects reveal four mating-type loci, numerous translocations, lack of transposons, and distinct gene duplications.</title>
        <authorList>
            <person name="Dietrich F.S."/>
            <person name="Voegeli S."/>
            <person name="Kuo S."/>
            <person name="Philippsen P."/>
        </authorList>
    </citation>
    <scope>GENOME REANNOTATION</scope>
    <source>
        <strain evidence="2">ATCC 10895 / CBS 109.51 / FGSC 9923 / NRRL Y-1056</strain>
    </source>
</reference>
<reference evidence="1 2" key="1">
    <citation type="journal article" date="2004" name="Science">
        <title>The Ashbya gossypii genome as a tool for mapping the ancient Saccharomyces cerevisiae genome.</title>
        <authorList>
            <person name="Dietrich F.S."/>
            <person name="Voegeli S."/>
            <person name="Brachat S."/>
            <person name="Lerch A."/>
            <person name="Gates K."/>
            <person name="Steiner S."/>
            <person name="Mohr C."/>
            <person name="Pohlmann R."/>
            <person name="Luedi P."/>
            <person name="Choi S."/>
            <person name="Wing R.A."/>
            <person name="Flavier A."/>
            <person name="Gaffney T.D."/>
            <person name="Philippsen P."/>
        </authorList>
    </citation>
    <scope>NUCLEOTIDE SEQUENCE [LARGE SCALE GENOMIC DNA]</scope>
    <source>
        <strain evidence="2">ATCC 10895 / CBS 109.51 / FGSC 9923 / NRRL Y-1056</strain>
    </source>
</reference>
<dbReference type="OrthoDB" id="413993at2759"/>
<dbReference type="HOGENOM" id="CLU_031506_3_1_1"/>
<sequence>MVPLVDSHCHVRTRRSAADVLVLAPAAGTARCLMSCNVYDWEALAAAGAVCKGFGVHPWYAHLFCLGPTCEKAAHYRAVLQARDAGELEALIAQLPPPVPLEAHIAAGMAAQPQCVGEVGLDKVFRLPAGGVYEGGGALTNVRISADHQLAVFRRMCELAAAHRLPLSVHSVRWHGKVLDVCREVLGADSRVNVCLHSYSGDTHSARRWCAEFGSRAFFGVSNALNLRDYDAALQLLRALPLDSLLTETDHTVDDTDPAALQADLFAVLHAIQDAHGLPSLDAARVAVYSNFCRFLSK</sequence>
<dbReference type="OMA" id="VPCFGWH"/>
<dbReference type="FunCoup" id="Q756I4">
    <property type="interactions" value="59"/>
</dbReference>
<dbReference type="AlphaFoldDB" id="Q756I4"/>
<dbReference type="RefSeq" id="NP_985134.2">
    <property type="nucleotide sequence ID" value="NM_210488.2"/>
</dbReference>
<gene>
    <name evidence="1" type="ORF">AGOS_AER277W</name>
</gene>